<evidence type="ECO:0000313" key="6">
    <source>
        <dbReference type="Proteomes" id="UP001222087"/>
    </source>
</evidence>
<dbReference type="EMBL" id="CP119078">
    <property type="protein sequence ID" value="WED43541.1"/>
    <property type="molecule type" value="Genomic_DNA"/>
</dbReference>
<gene>
    <name evidence="5" type="ORF">PXX05_01845</name>
</gene>
<dbReference type="SUPFAM" id="SSF102522">
    <property type="entry name" value="Bacterial fluorinating enzyme, N-terminal domain"/>
    <property type="match status" value="1"/>
</dbReference>
<dbReference type="SUPFAM" id="SSF101852">
    <property type="entry name" value="Bacterial fluorinating enzyme, C-terminal domain"/>
    <property type="match status" value="1"/>
</dbReference>
<dbReference type="Pfam" id="PF20257">
    <property type="entry name" value="SAM_HAT_C"/>
    <property type="match status" value="1"/>
</dbReference>
<feature type="domain" description="S-adenosyl-l-methionine hydroxide adenosyltransferase N-terminal" evidence="3">
    <location>
        <begin position="29"/>
        <end position="178"/>
    </location>
</feature>
<dbReference type="Pfam" id="PF01887">
    <property type="entry name" value="SAM_HAT_N"/>
    <property type="match status" value="1"/>
</dbReference>
<dbReference type="PANTHER" id="PTHR35092">
    <property type="entry name" value="CHLORINASE MJ1651"/>
    <property type="match status" value="1"/>
</dbReference>
<evidence type="ECO:0000256" key="1">
    <source>
        <dbReference type="ARBA" id="ARBA00022691"/>
    </source>
</evidence>
<accession>A0ABY8ATK4</accession>
<dbReference type="InterPro" id="IPR023227">
    <property type="entry name" value="SAM_OH_AdoTrfase_C_sf"/>
</dbReference>
<keyword evidence="6" id="KW-1185">Reference proteome</keyword>
<dbReference type="Gene3D" id="3.40.50.10790">
    <property type="entry name" value="S-adenosyl-l-methionine hydroxide adenosyltransferase, N-terminal"/>
    <property type="match status" value="1"/>
</dbReference>
<dbReference type="RefSeq" id="WP_275089350.1">
    <property type="nucleotide sequence ID" value="NZ_CP119078.1"/>
</dbReference>
<dbReference type="Proteomes" id="UP001222087">
    <property type="component" value="Chromosome"/>
</dbReference>
<dbReference type="PIRSF" id="PIRSF006779">
    <property type="entry name" value="UCP006779"/>
    <property type="match status" value="1"/>
</dbReference>
<protein>
    <submittedName>
        <fullName evidence="5">SAM-dependent chlorinase/fluorinase</fullName>
    </submittedName>
</protein>
<evidence type="ECO:0000313" key="5">
    <source>
        <dbReference type="EMBL" id="WED43541.1"/>
    </source>
</evidence>
<keyword evidence="1" id="KW-0949">S-adenosyl-L-methionine</keyword>
<dbReference type="InterPro" id="IPR002747">
    <property type="entry name" value="SAM_OH_AdoTrfase"/>
</dbReference>
<dbReference type="InterPro" id="IPR023228">
    <property type="entry name" value="SAM_OH_AdoTrfase_N_sf"/>
</dbReference>
<sequence>MPGLTQRFLKNFTLFLLFSSTVFAKSGIVIFQSDFGYKDAAVSEVKGVIYSVDKSLIISDLTHDIPAYNIWEASYRLYQAAPYWPKASVFVSVVDPGVGTQRRSVVALTNNGLYFVTPDNGTLTLIDDAYGIKEVRLIDERKHRLKGSNNSYTFFGRDVYGYTAAKLAAGEISFAEVGPLSDKPIVKIPYQKPVIENNILRGTIVILDPKYGNIWTNIDENLINAYGMKAKGRYQVKIYHNQVQKYSDIISFHNTFGDTEKGANLLYLNSLLKLAIATNQGNFAKLHQLNAGPDWLITIEKL</sequence>
<evidence type="ECO:0000259" key="3">
    <source>
        <dbReference type="Pfam" id="PF01887"/>
    </source>
</evidence>
<name>A0ABY8ATK4_9GAMM</name>
<dbReference type="PANTHER" id="PTHR35092:SF1">
    <property type="entry name" value="CHLORINASE MJ1651"/>
    <property type="match status" value="1"/>
</dbReference>
<dbReference type="InterPro" id="IPR046470">
    <property type="entry name" value="SAM_HAT_C"/>
</dbReference>
<comment type="similarity">
    <text evidence="2">Belongs to the SAM hydrolase / SAM-dependent halogenase family.</text>
</comment>
<feature type="domain" description="S-adenosyl-l-methionine hydroxide adenosyltransferase C-terminal" evidence="4">
    <location>
        <begin position="202"/>
        <end position="295"/>
    </location>
</feature>
<evidence type="ECO:0000256" key="2">
    <source>
        <dbReference type="ARBA" id="ARBA00024035"/>
    </source>
</evidence>
<reference evidence="5 6" key="1">
    <citation type="submission" date="2023-02" db="EMBL/GenBank/DDBJ databases">
        <title>Genome Sequence of L. cardiaca H63T.</title>
        <authorList>
            <person name="Lopez A.E."/>
            <person name="Cianciotto N.P."/>
        </authorList>
    </citation>
    <scope>NUCLEOTIDE SEQUENCE [LARGE SCALE GENOMIC DNA]</scope>
    <source>
        <strain evidence="5 6">H63</strain>
    </source>
</reference>
<dbReference type="InterPro" id="IPR046469">
    <property type="entry name" value="SAM_HAT_N"/>
</dbReference>
<proteinExistence type="inferred from homology"/>
<organism evidence="5 6">
    <name type="scientific">Legionella cardiaca</name>
    <dbReference type="NCBI Taxonomy" id="1071983"/>
    <lineage>
        <taxon>Bacteria</taxon>
        <taxon>Pseudomonadati</taxon>
        <taxon>Pseudomonadota</taxon>
        <taxon>Gammaproteobacteria</taxon>
        <taxon>Legionellales</taxon>
        <taxon>Legionellaceae</taxon>
        <taxon>Legionella</taxon>
    </lineage>
</organism>
<dbReference type="Gene3D" id="2.40.30.90">
    <property type="entry name" value="Bacterial fluorinating enzyme like"/>
    <property type="match status" value="1"/>
</dbReference>
<evidence type="ECO:0000259" key="4">
    <source>
        <dbReference type="Pfam" id="PF20257"/>
    </source>
</evidence>